<dbReference type="RefSeq" id="WP_085814699.1">
    <property type="nucleotide sequence ID" value="NZ_BDQG01000001.1"/>
</dbReference>
<evidence type="ECO:0000256" key="8">
    <source>
        <dbReference type="ARBA" id="ARBA00022927"/>
    </source>
</evidence>
<protein>
    <recommendedName>
        <fullName evidence="4">Flagellar assembly protein FliH</fullName>
    </recommendedName>
</protein>
<evidence type="ECO:0000256" key="2">
    <source>
        <dbReference type="ARBA" id="ARBA00004496"/>
    </source>
</evidence>
<comment type="subcellular location">
    <subcellularLocation>
        <location evidence="2">Cytoplasm</location>
    </subcellularLocation>
</comment>
<evidence type="ECO:0000256" key="5">
    <source>
        <dbReference type="ARBA" id="ARBA00022448"/>
    </source>
</evidence>
<evidence type="ECO:0000256" key="4">
    <source>
        <dbReference type="ARBA" id="ARBA00016507"/>
    </source>
</evidence>
<keyword evidence="11" id="KW-0966">Cell projection</keyword>
<comment type="similarity">
    <text evidence="3">Belongs to the FliH family.</text>
</comment>
<evidence type="ECO:0000313" key="12">
    <source>
        <dbReference type="Proteomes" id="UP000194153"/>
    </source>
</evidence>
<dbReference type="InterPro" id="IPR051472">
    <property type="entry name" value="T3SS_Stator/FliH"/>
</dbReference>
<keyword evidence="8" id="KW-0653">Protein transport</keyword>
<dbReference type="PRINTS" id="PR01003">
    <property type="entry name" value="FLGFLIH"/>
</dbReference>
<accession>A0ABQ0MN76</accession>
<organism evidence="11 12">
    <name type="scientific">Geoanaerobacter pelophilus</name>
    <dbReference type="NCBI Taxonomy" id="60036"/>
    <lineage>
        <taxon>Bacteria</taxon>
        <taxon>Pseudomonadati</taxon>
        <taxon>Thermodesulfobacteriota</taxon>
        <taxon>Desulfuromonadia</taxon>
        <taxon>Geobacterales</taxon>
        <taxon>Geobacteraceae</taxon>
        <taxon>Geoanaerobacter</taxon>
    </lineage>
</organism>
<comment type="function">
    <text evidence="1">Needed for flagellar regrowth and assembly.</text>
</comment>
<keyword evidence="11" id="KW-0969">Cilium</keyword>
<proteinExistence type="inferred from homology"/>
<keyword evidence="7" id="KW-1005">Bacterial flagellum biogenesis</keyword>
<keyword evidence="6" id="KW-0963">Cytoplasm</keyword>
<gene>
    <name evidence="11" type="ORF">GPEL0_01f4933</name>
</gene>
<keyword evidence="12" id="KW-1185">Reference proteome</keyword>
<keyword evidence="9" id="KW-1006">Bacterial flagellum protein export</keyword>
<evidence type="ECO:0000256" key="1">
    <source>
        <dbReference type="ARBA" id="ARBA00003041"/>
    </source>
</evidence>
<reference evidence="12" key="2">
    <citation type="submission" date="2017-05" db="EMBL/GenBank/DDBJ databases">
        <title>Draft genome sequence of Geobacter pelophilus, a iron(III)-reducing bacteria.</title>
        <authorList>
            <person name="Aoyagi T."/>
            <person name="Koike H."/>
            <person name="Morita T."/>
            <person name="Sato Y."/>
            <person name="Habe H."/>
            <person name="Hori T."/>
        </authorList>
    </citation>
    <scope>NUCLEOTIDE SEQUENCE [LARGE SCALE GENOMIC DNA]</scope>
    <source>
        <strain evidence="12">Drf2</strain>
    </source>
</reference>
<evidence type="ECO:0000256" key="6">
    <source>
        <dbReference type="ARBA" id="ARBA00022490"/>
    </source>
</evidence>
<comment type="caution">
    <text evidence="11">The sequence shown here is derived from an EMBL/GenBank/DDBJ whole genome shotgun (WGS) entry which is preliminary data.</text>
</comment>
<sequence>MSLSNIIKNDGFEVRPWVPGQFGAPVNPVEQGGGFQRIRIGMPDAEEPLVEEEPEPEPEPEPELPMMLEEEALRRIRQAHAEGLKAGKEQAEADLATVSGALAQALLATGSLRAQLLQESEEDLLQLAMLIARKIIQQEISVDPGLLARMVQSALQLASQTGEVVVRLHPEDYAVAIRTGELQRLMEAKGELSIKEDPTVGSGGCIVETARGNIDAGIEAQLEEVSNRLHEERNTRREETAYA</sequence>
<evidence type="ECO:0000256" key="3">
    <source>
        <dbReference type="ARBA" id="ARBA00006602"/>
    </source>
</evidence>
<keyword evidence="5" id="KW-0813">Transport</keyword>
<dbReference type="InterPro" id="IPR000563">
    <property type="entry name" value="Flag_FliH"/>
</dbReference>
<dbReference type="InterPro" id="IPR018035">
    <property type="entry name" value="Flagellar_FliH/T3SS_HrpE"/>
</dbReference>
<dbReference type="EMBL" id="BDQG01000001">
    <property type="protein sequence ID" value="GAW68541.1"/>
    <property type="molecule type" value="Genomic_DNA"/>
</dbReference>
<evidence type="ECO:0000313" key="11">
    <source>
        <dbReference type="EMBL" id="GAW68541.1"/>
    </source>
</evidence>
<evidence type="ECO:0000256" key="7">
    <source>
        <dbReference type="ARBA" id="ARBA00022795"/>
    </source>
</evidence>
<dbReference type="SUPFAM" id="SSF160527">
    <property type="entry name" value="V-type ATPase subunit E-like"/>
    <property type="match status" value="1"/>
</dbReference>
<reference evidence="11 12" key="1">
    <citation type="submission" date="2017-04" db="EMBL/GenBank/DDBJ databases">
        <authorList>
            <consortium name="Geobacter pelophilus Genome Sequencing"/>
            <person name="Aoyagi T."/>
            <person name="Koike H."/>
            <person name="Hori T."/>
        </authorList>
    </citation>
    <scope>NUCLEOTIDE SEQUENCE [LARGE SCALE GENOMIC DNA]</scope>
    <source>
        <strain evidence="11 12">Drf2</strain>
    </source>
</reference>
<dbReference type="PANTHER" id="PTHR34982">
    <property type="entry name" value="YOP PROTEINS TRANSLOCATION PROTEIN L"/>
    <property type="match status" value="1"/>
</dbReference>
<dbReference type="PANTHER" id="PTHR34982:SF1">
    <property type="entry name" value="FLAGELLAR ASSEMBLY PROTEIN FLIH"/>
    <property type="match status" value="1"/>
</dbReference>
<evidence type="ECO:0000256" key="9">
    <source>
        <dbReference type="ARBA" id="ARBA00023225"/>
    </source>
</evidence>
<evidence type="ECO:0000259" key="10">
    <source>
        <dbReference type="Pfam" id="PF02108"/>
    </source>
</evidence>
<feature type="domain" description="Flagellar assembly protein FliH/Type III secretion system HrpE" evidence="10">
    <location>
        <begin position="101"/>
        <end position="224"/>
    </location>
</feature>
<keyword evidence="11" id="KW-0282">Flagellum</keyword>
<dbReference type="Proteomes" id="UP000194153">
    <property type="component" value="Unassembled WGS sequence"/>
</dbReference>
<name>A0ABQ0MN76_9BACT</name>
<dbReference type="Pfam" id="PF02108">
    <property type="entry name" value="FliH"/>
    <property type="match status" value="1"/>
</dbReference>